<dbReference type="Proteomes" id="UP000654075">
    <property type="component" value="Unassembled WGS sequence"/>
</dbReference>
<evidence type="ECO:0000313" key="3">
    <source>
        <dbReference type="EMBL" id="CAE8693622.1"/>
    </source>
</evidence>
<protein>
    <submittedName>
        <fullName evidence="3">Uncharacterized protein</fullName>
    </submittedName>
</protein>
<keyword evidence="5" id="KW-1185">Reference proteome</keyword>
<evidence type="ECO:0000313" key="5">
    <source>
        <dbReference type="Proteomes" id="UP000654075"/>
    </source>
</evidence>
<feature type="region of interest" description="Disordered" evidence="1">
    <location>
        <begin position="407"/>
        <end position="438"/>
    </location>
</feature>
<dbReference type="EMBL" id="CAJNNW010027887">
    <property type="protein sequence ID" value="CAE8693622.1"/>
    <property type="molecule type" value="Genomic_DNA"/>
</dbReference>
<sequence>MVPPNALGNPDPEVEWRPARGDFGQEPEIVLVEAEAYPNAAPRKCVWTMLMLSTLMILHVQKDRYVEALRWRTGVPDEGPPLPWESQALVSGNDTFQATFLAPSMRRASSFVQLPSNSPLVITGLLQRVFAGESSNPGSVMASAPPAGVTAVVVGTEQFALTQACPGSAWAACHAGVQRAEESSVPVRQLPGASTCHRFLTGTSLSSLAAPLGSFRGLLCTRSTSIHSAVATSATSSENSTVVLAWEARSGSAQDSGRPVSCLASVSFPSMRLIRSVPVDFAASVHFDRATQSLITVGFSSAQTILVDQFDAKTLKPQLRYALPLSVAWLLHAPRVSDGFLLFLGSEVPFVGTIFAINLKKSLLYQQDPPVGSRKPRRWVLPADKFVERLPDNSVLSSGTGKNAFLGQKGITGDGPCAAVSQEDLGDGRSRSLETGQS</sequence>
<proteinExistence type="predicted"/>
<feature type="region of interest" description="Disordered" evidence="1">
    <location>
        <begin position="1"/>
        <end position="20"/>
    </location>
</feature>
<name>A0A813K082_POLGL</name>
<accession>A0A813K082</accession>
<reference evidence="3" key="1">
    <citation type="submission" date="2021-02" db="EMBL/GenBank/DDBJ databases">
        <authorList>
            <person name="Dougan E. K."/>
            <person name="Rhodes N."/>
            <person name="Thang M."/>
            <person name="Chan C."/>
        </authorList>
    </citation>
    <scope>NUCLEOTIDE SEQUENCE</scope>
</reference>
<comment type="caution">
    <text evidence="3">The sequence shown here is derived from an EMBL/GenBank/DDBJ whole genome shotgun (WGS) entry which is preliminary data.</text>
</comment>
<evidence type="ECO:0000313" key="2">
    <source>
        <dbReference type="EMBL" id="CAE8596095.1"/>
    </source>
</evidence>
<evidence type="ECO:0000313" key="4">
    <source>
        <dbReference type="Proteomes" id="UP000626109"/>
    </source>
</evidence>
<gene>
    <name evidence="2" type="ORF">PGLA1383_LOCUS14566</name>
    <name evidence="3" type="ORF">PGLA2088_LOCUS28461</name>
</gene>
<dbReference type="EMBL" id="CAJNNV010008345">
    <property type="protein sequence ID" value="CAE8596095.1"/>
    <property type="molecule type" value="Genomic_DNA"/>
</dbReference>
<evidence type="ECO:0000256" key="1">
    <source>
        <dbReference type="SAM" id="MobiDB-lite"/>
    </source>
</evidence>
<dbReference type="Proteomes" id="UP000626109">
    <property type="component" value="Unassembled WGS sequence"/>
</dbReference>
<dbReference type="AlphaFoldDB" id="A0A813K082"/>
<dbReference type="OrthoDB" id="425075at2759"/>
<organism evidence="3 4">
    <name type="scientific">Polarella glacialis</name>
    <name type="common">Dinoflagellate</name>
    <dbReference type="NCBI Taxonomy" id="89957"/>
    <lineage>
        <taxon>Eukaryota</taxon>
        <taxon>Sar</taxon>
        <taxon>Alveolata</taxon>
        <taxon>Dinophyceae</taxon>
        <taxon>Suessiales</taxon>
        <taxon>Suessiaceae</taxon>
        <taxon>Polarella</taxon>
    </lineage>
</organism>